<proteinExistence type="predicted"/>
<reference evidence="2" key="1">
    <citation type="submission" date="2020-02" db="EMBL/GenBank/DDBJ databases">
        <authorList>
            <person name="Palmer J.M."/>
        </authorList>
    </citation>
    <scope>NUCLEOTIDE SEQUENCE</scope>
    <source>
        <strain evidence="2">EPUS1.4</strain>
        <tissue evidence="2">Thallus</tissue>
    </source>
</reference>
<dbReference type="AlphaFoldDB" id="A0A8H7E523"/>
<dbReference type="InterPro" id="IPR029498">
    <property type="entry name" value="HeLo_dom"/>
</dbReference>
<gene>
    <name evidence="2" type="ORF">GJ744_009166</name>
</gene>
<sequence>MEVAGLVAGIPGLFSACMDILERIDAYKEFGLESRRAVARFEADKLRLRKWASDVGISEGKWEDMHDSRLKDHDLETVVKRILNSACEIFDATERTRSQLRIHPEETNKPFPSIPDSFIETKKNKGKASSQMSIRGGLGWAVKRRGKFNNQVDMFQGLVDTLYDLFPPQKASSPTDHVRGIQPYLELRPRLTFMRQMSRIKVEVGLQASRMIYRVYLKLYNVQHGNKHRQRSMTGLT</sequence>
<protein>
    <recommendedName>
        <fullName evidence="1">Prion-inhibition and propagation HeLo domain-containing protein</fullName>
    </recommendedName>
</protein>
<name>A0A8H7E523_9EURO</name>
<organism evidence="2 3">
    <name type="scientific">Endocarpon pusillum</name>
    <dbReference type="NCBI Taxonomy" id="364733"/>
    <lineage>
        <taxon>Eukaryota</taxon>
        <taxon>Fungi</taxon>
        <taxon>Dikarya</taxon>
        <taxon>Ascomycota</taxon>
        <taxon>Pezizomycotina</taxon>
        <taxon>Eurotiomycetes</taxon>
        <taxon>Chaetothyriomycetidae</taxon>
        <taxon>Verrucariales</taxon>
        <taxon>Verrucariaceae</taxon>
        <taxon>Endocarpon</taxon>
    </lineage>
</organism>
<dbReference type="EMBL" id="JAACFV010000053">
    <property type="protein sequence ID" value="KAF7508453.1"/>
    <property type="molecule type" value="Genomic_DNA"/>
</dbReference>
<dbReference type="Pfam" id="PF14479">
    <property type="entry name" value="HeLo"/>
    <property type="match status" value="1"/>
</dbReference>
<comment type="caution">
    <text evidence="2">The sequence shown here is derived from an EMBL/GenBank/DDBJ whole genome shotgun (WGS) entry which is preliminary data.</text>
</comment>
<dbReference type="Gene3D" id="1.20.120.1020">
    <property type="entry name" value="Prion-inhibition and propagation, HeLo domain"/>
    <property type="match status" value="1"/>
</dbReference>
<dbReference type="Proteomes" id="UP000606974">
    <property type="component" value="Unassembled WGS sequence"/>
</dbReference>
<evidence type="ECO:0000259" key="1">
    <source>
        <dbReference type="Pfam" id="PF14479"/>
    </source>
</evidence>
<accession>A0A8H7E523</accession>
<dbReference type="InterPro" id="IPR038305">
    <property type="entry name" value="HeLo_sf"/>
</dbReference>
<feature type="domain" description="Prion-inhibition and propagation HeLo" evidence="1">
    <location>
        <begin position="4"/>
        <end position="171"/>
    </location>
</feature>
<evidence type="ECO:0000313" key="2">
    <source>
        <dbReference type="EMBL" id="KAF7508453.1"/>
    </source>
</evidence>
<dbReference type="OrthoDB" id="341259at2759"/>
<keyword evidence="3" id="KW-1185">Reference proteome</keyword>
<evidence type="ECO:0000313" key="3">
    <source>
        <dbReference type="Proteomes" id="UP000606974"/>
    </source>
</evidence>